<sequence length="90" mass="10073">MTNDNPAKDMSRREGIIRNFLNILIFMKHRMVTNTAHMKIMVDPTPRYALIEREFENMEPDDTAAEAAKPEGIAPGGIEPGGIESEDISD</sequence>
<protein>
    <submittedName>
        <fullName evidence="2">Uncharacterized protein</fullName>
    </submittedName>
</protein>
<evidence type="ECO:0000256" key="1">
    <source>
        <dbReference type="SAM" id="MobiDB-lite"/>
    </source>
</evidence>
<keyword evidence="3" id="KW-1185">Reference proteome</keyword>
<dbReference type="Proteomes" id="UP001149165">
    <property type="component" value="Unassembled WGS sequence"/>
</dbReference>
<comment type="caution">
    <text evidence="2">The sequence shown here is derived from an EMBL/GenBank/DDBJ whole genome shotgun (WGS) entry which is preliminary data.</text>
</comment>
<reference evidence="2" key="1">
    <citation type="submission" date="2022-11" db="EMBL/GenBank/DDBJ databases">
        <authorList>
            <person name="Petersen C."/>
        </authorList>
    </citation>
    <scope>NUCLEOTIDE SEQUENCE</scope>
    <source>
        <strain evidence="2">IBT 30069</strain>
    </source>
</reference>
<gene>
    <name evidence="2" type="ORF">N7456_007313</name>
</gene>
<evidence type="ECO:0000313" key="3">
    <source>
        <dbReference type="Proteomes" id="UP001149165"/>
    </source>
</evidence>
<reference evidence="2" key="2">
    <citation type="journal article" date="2023" name="IMA Fungus">
        <title>Comparative genomic study of the Penicillium genus elucidates a diverse pangenome and 15 lateral gene transfer events.</title>
        <authorList>
            <person name="Petersen C."/>
            <person name="Sorensen T."/>
            <person name="Nielsen M.R."/>
            <person name="Sondergaard T.E."/>
            <person name="Sorensen J.L."/>
            <person name="Fitzpatrick D.A."/>
            <person name="Frisvad J.C."/>
            <person name="Nielsen K.L."/>
        </authorList>
    </citation>
    <scope>NUCLEOTIDE SEQUENCE</scope>
    <source>
        <strain evidence="2">IBT 30069</strain>
    </source>
</reference>
<accession>A0A9W9FAW7</accession>
<proteinExistence type="predicted"/>
<evidence type="ECO:0000313" key="2">
    <source>
        <dbReference type="EMBL" id="KAJ5096592.1"/>
    </source>
</evidence>
<dbReference type="EMBL" id="JAPQKH010000005">
    <property type="protein sequence ID" value="KAJ5096592.1"/>
    <property type="molecule type" value="Genomic_DNA"/>
</dbReference>
<organism evidence="2 3">
    <name type="scientific">Penicillium angulare</name>
    <dbReference type="NCBI Taxonomy" id="116970"/>
    <lineage>
        <taxon>Eukaryota</taxon>
        <taxon>Fungi</taxon>
        <taxon>Dikarya</taxon>
        <taxon>Ascomycota</taxon>
        <taxon>Pezizomycotina</taxon>
        <taxon>Eurotiomycetes</taxon>
        <taxon>Eurotiomycetidae</taxon>
        <taxon>Eurotiales</taxon>
        <taxon>Aspergillaceae</taxon>
        <taxon>Penicillium</taxon>
    </lineage>
</organism>
<feature type="region of interest" description="Disordered" evidence="1">
    <location>
        <begin position="61"/>
        <end position="90"/>
    </location>
</feature>
<name>A0A9W9FAW7_9EURO</name>
<dbReference type="AlphaFoldDB" id="A0A9W9FAW7"/>